<feature type="active site" description="Proton donor" evidence="12">
    <location>
        <position position="74"/>
    </location>
</feature>
<comment type="function">
    <text evidence="2 15">This enzyme scavenges exogenous and endogenous cytidine and 2'-deoxycytidine for UMP synthesis.</text>
</comment>
<dbReference type="InterPro" id="IPR006262">
    <property type="entry name" value="Cyt_deam_tetra"/>
</dbReference>
<dbReference type="Gene3D" id="3.40.140.10">
    <property type="entry name" value="Cytidine Deaminase, domain 2"/>
    <property type="match status" value="1"/>
</dbReference>
<evidence type="ECO:0000256" key="3">
    <source>
        <dbReference type="ARBA" id="ARBA00006576"/>
    </source>
</evidence>
<dbReference type="GO" id="GO:0008270">
    <property type="term" value="F:zinc ion binding"/>
    <property type="evidence" value="ECO:0007669"/>
    <property type="project" value="UniProtKB-UniRule"/>
</dbReference>
<evidence type="ECO:0000256" key="10">
    <source>
        <dbReference type="ARBA" id="ARBA00049252"/>
    </source>
</evidence>
<dbReference type="Pfam" id="PF00383">
    <property type="entry name" value="dCMP_cyt_deam_1"/>
    <property type="match status" value="1"/>
</dbReference>
<name>A0A2S8AGL9_9FLAO</name>
<evidence type="ECO:0000256" key="1">
    <source>
        <dbReference type="ARBA" id="ARBA00001947"/>
    </source>
</evidence>
<protein>
    <recommendedName>
        <fullName evidence="5 15">Cytidine deaminase</fullName>
        <ecNumber evidence="4 15">3.5.4.5</ecNumber>
    </recommendedName>
    <alternativeName>
        <fullName evidence="9 15">Cytidine aminohydrolase</fullName>
    </alternativeName>
</protein>
<dbReference type="PANTHER" id="PTHR11644:SF2">
    <property type="entry name" value="CYTIDINE DEAMINASE"/>
    <property type="match status" value="1"/>
</dbReference>
<dbReference type="PANTHER" id="PTHR11644">
    <property type="entry name" value="CYTIDINE DEAMINASE"/>
    <property type="match status" value="1"/>
</dbReference>
<dbReference type="InterPro" id="IPR002125">
    <property type="entry name" value="CMP_dCMP_dom"/>
</dbReference>
<feature type="binding site" evidence="14">
    <location>
        <position position="110"/>
    </location>
    <ligand>
        <name>Zn(2+)</name>
        <dbReference type="ChEBI" id="CHEBI:29105"/>
        <note>catalytic</note>
    </ligand>
</feature>
<dbReference type="InterPro" id="IPR050202">
    <property type="entry name" value="Cyt/Deoxycyt_deaminase"/>
</dbReference>
<dbReference type="GO" id="GO:0004126">
    <property type="term" value="F:cytidine deaminase activity"/>
    <property type="evidence" value="ECO:0007669"/>
    <property type="project" value="UniProtKB-UniRule"/>
</dbReference>
<evidence type="ECO:0000256" key="11">
    <source>
        <dbReference type="ARBA" id="ARBA00049558"/>
    </source>
</evidence>
<evidence type="ECO:0000256" key="15">
    <source>
        <dbReference type="RuleBase" id="RU364006"/>
    </source>
</evidence>
<keyword evidence="7 15" id="KW-0378">Hydrolase</keyword>
<evidence type="ECO:0000256" key="2">
    <source>
        <dbReference type="ARBA" id="ARBA00003949"/>
    </source>
</evidence>
<comment type="similarity">
    <text evidence="3 15">Belongs to the cytidine and deoxycytidylate deaminase family.</text>
</comment>
<dbReference type="GO" id="GO:0055086">
    <property type="term" value="P:nucleobase-containing small molecule metabolic process"/>
    <property type="evidence" value="ECO:0007669"/>
    <property type="project" value="UniProtKB-ARBA"/>
</dbReference>
<dbReference type="GO" id="GO:0072527">
    <property type="term" value="P:pyrimidine-containing compound metabolic process"/>
    <property type="evidence" value="ECO:0007669"/>
    <property type="project" value="UniProtKB-ARBA"/>
</dbReference>
<evidence type="ECO:0000313" key="18">
    <source>
        <dbReference type="Proteomes" id="UP000238042"/>
    </source>
</evidence>
<feature type="domain" description="CMP/dCMP-type deaminase" evidence="16">
    <location>
        <begin position="20"/>
        <end position="156"/>
    </location>
</feature>
<dbReference type="CDD" id="cd01283">
    <property type="entry name" value="cytidine_deaminase"/>
    <property type="match status" value="1"/>
</dbReference>
<dbReference type="NCBIfam" id="NF004064">
    <property type="entry name" value="PRK05578.1"/>
    <property type="match status" value="1"/>
</dbReference>
<feature type="binding site" evidence="14">
    <location>
        <position position="72"/>
    </location>
    <ligand>
        <name>Zn(2+)</name>
        <dbReference type="ChEBI" id="CHEBI:29105"/>
        <note>catalytic</note>
    </ligand>
</feature>
<feature type="binding site" evidence="13">
    <location>
        <begin position="61"/>
        <end position="67"/>
    </location>
    <ligand>
        <name>substrate</name>
    </ligand>
</feature>
<keyword evidence="6 14" id="KW-0479">Metal-binding</keyword>
<dbReference type="InterPro" id="IPR016192">
    <property type="entry name" value="APOBEC/CMP_deaminase_Zn-bd"/>
</dbReference>
<proteinExistence type="inferred from homology"/>
<dbReference type="GO" id="GO:0042802">
    <property type="term" value="F:identical protein binding"/>
    <property type="evidence" value="ECO:0007669"/>
    <property type="project" value="UniProtKB-ARBA"/>
</dbReference>
<keyword evidence="8 14" id="KW-0862">Zinc</keyword>
<dbReference type="EMBL" id="PSZM01000001">
    <property type="protein sequence ID" value="PQL95423.1"/>
    <property type="molecule type" value="Genomic_DNA"/>
</dbReference>
<evidence type="ECO:0000256" key="13">
    <source>
        <dbReference type="PIRSR" id="PIRSR606262-2"/>
    </source>
</evidence>
<dbReference type="PROSITE" id="PS51747">
    <property type="entry name" value="CYT_DCMP_DEAMINASES_2"/>
    <property type="match status" value="1"/>
</dbReference>
<dbReference type="NCBIfam" id="TIGR01354">
    <property type="entry name" value="cyt_deam_tetra"/>
    <property type="match status" value="1"/>
</dbReference>
<dbReference type="RefSeq" id="WP_105245419.1">
    <property type="nucleotide sequence ID" value="NZ_PSZM01000001.1"/>
</dbReference>
<evidence type="ECO:0000256" key="14">
    <source>
        <dbReference type="PIRSR" id="PIRSR606262-3"/>
    </source>
</evidence>
<evidence type="ECO:0000313" key="17">
    <source>
        <dbReference type="EMBL" id="PQL95423.1"/>
    </source>
</evidence>
<gene>
    <name evidence="17" type="primary">cdd</name>
    <name evidence="17" type="ORF">C4S77_01105</name>
</gene>
<dbReference type="AlphaFoldDB" id="A0A2S8AGL9"/>
<evidence type="ECO:0000256" key="8">
    <source>
        <dbReference type="ARBA" id="ARBA00022833"/>
    </source>
</evidence>
<evidence type="ECO:0000256" key="7">
    <source>
        <dbReference type="ARBA" id="ARBA00022801"/>
    </source>
</evidence>
<comment type="caution">
    <text evidence="17">The sequence shown here is derived from an EMBL/GenBank/DDBJ whole genome shotgun (WGS) entry which is preliminary data.</text>
</comment>
<dbReference type="GO" id="GO:0005829">
    <property type="term" value="C:cytosol"/>
    <property type="evidence" value="ECO:0007669"/>
    <property type="project" value="TreeGrafter"/>
</dbReference>
<dbReference type="Proteomes" id="UP000238042">
    <property type="component" value="Unassembled WGS sequence"/>
</dbReference>
<evidence type="ECO:0000256" key="6">
    <source>
        <dbReference type="ARBA" id="ARBA00022723"/>
    </source>
</evidence>
<evidence type="ECO:0000256" key="9">
    <source>
        <dbReference type="ARBA" id="ARBA00032005"/>
    </source>
</evidence>
<dbReference type="EC" id="3.5.4.5" evidence="4 15"/>
<dbReference type="InterPro" id="IPR016193">
    <property type="entry name" value="Cytidine_deaminase-like"/>
</dbReference>
<evidence type="ECO:0000259" key="16">
    <source>
        <dbReference type="PROSITE" id="PS51747"/>
    </source>
</evidence>
<dbReference type="SUPFAM" id="SSF53927">
    <property type="entry name" value="Cytidine deaminase-like"/>
    <property type="match status" value="1"/>
</dbReference>
<accession>A0A2S8AGL9</accession>
<comment type="cofactor">
    <cofactor evidence="1 14 15">
        <name>Zn(2+)</name>
        <dbReference type="ChEBI" id="CHEBI:29105"/>
    </cofactor>
</comment>
<dbReference type="OrthoDB" id="9795347at2"/>
<feature type="binding site" evidence="14">
    <location>
        <position position="113"/>
    </location>
    <ligand>
        <name>Zn(2+)</name>
        <dbReference type="ChEBI" id="CHEBI:29105"/>
        <note>catalytic</note>
    </ligand>
</feature>
<sequence>MIKNLTLTYNEYSDWNKVPKENLNLIQKAKEAREFAYAKYSEFKVGAAILLDNGIVITGNNQENAAYPSGLCAERTAIFYAIANYPTATIVKMAVVAGKNVENSEVVAPCGACRQVLLEYENRQNKPIEFMFTGMQGRVISFSRCSDLLPFCFDGSLL</sequence>
<organism evidence="17 18">
    <name type="scientific">Apibacter adventoris</name>
    <dbReference type="NCBI Taxonomy" id="1679466"/>
    <lineage>
        <taxon>Bacteria</taxon>
        <taxon>Pseudomonadati</taxon>
        <taxon>Bacteroidota</taxon>
        <taxon>Flavobacteriia</taxon>
        <taxon>Flavobacteriales</taxon>
        <taxon>Weeksellaceae</taxon>
        <taxon>Apibacter</taxon>
    </lineage>
</organism>
<evidence type="ECO:0000256" key="4">
    <source>
        <dbReference type="ARBA" id="ARBA00012783"/>
    </source>
</evidence>
<comment type="catalytic activity">
    <reaction evidence="11 15">
        <text>cytidine + H2O + H(+) = uridine + NH4(+)</text>
        <dbReference type="Rhea" id="RHEA:16069"/>
        <dbReference type="ChEBI" id="CHEBI:15377"/>
        <dbReference type="ChEBI" id="CHEBI:15378"/>
        <dbReference type="ChEBI" id="CHEBI:16704"/>
        <dbReference type="ChEBI" id="CHEBI:17562"/>
        <dbReference type="ChEBI" id="CHEBI:28938"/>
        <dbReference type="EC" id="3.5.4.5"/>
    </reaction>
</comment>
<dbReference type="PROSITE" id="PS00903">
    <property type="entry name" value="CYT_DCMP_DEAMINASES_1"/>
    <property type="match status" value="1"/>
</dbReference>
<evidence type="ECO:0000256" key="5">
    <source>
        <dbReference type="ARBA" id="ARBA00018266"/>
    </source>
</evidence>
<evidence type="ECO:0000256" key="12">
    <source>
        <dbReference type="PIRSR" id="PIRSR606262-1"/>
    </source>
</evidence>
<keyword evidence="18" id="KW-1185">Reference proteome</keyword>
<comment type="catalytic activity">
    <reaction evidence="10 15">
        <text>2'-deoxycytidine + H2O + H(+) = 2'-deoxyuridine + NH4(+)</text>
        <dbReference type="Rhea" id="RHEA:13433"/>
        <dbReference type="ChEBI" id="CHEBI:15377"/>
        <dbReference type="ChEBI" id="CHEBI:15378"/>
        <dbReference type="ChEBI" id="CHEBI:15698"/>
        <dbReference type="ChEBI" id="CHEBI:16450"/>
        <dbReference type="ChEBI" id="CHEBI:28938"/>
        <dbReference type="EC" id="3.5.4.5"/>
    </reaction>
</comment>
<reference evidence="17 18" key="1">
    <citation type="submission" date="2018-02" db="EMBL/GenBank/DDBJ databases">
        <title>Genome sequences of Apibacter spp., gut symbionts of Asian honey bees.</title>
        <authorList>
            <person name="Kwong W.K."/>
            <person name="Steele M.I."/>
            <person name="Moran N.A."/>
        </authorList>
    </citation>
    <scope>NUCLEOTIDE SEQUENCE [LARGE SCALE GENOMIC DNA]</scope>
    <source>
        <strain evidence="18">wkB301</strain>
    </source>
</reference>